<dbReference type="PANTHER" id="PTHR43775:SF37">
    <property type="entry name" value="SI:DKEY-61P9.11"/>
    <property type="match status" value="1"/>
</dbReference>
<evidence type="ECO:0000256" key="3">
    <source>
        <dbReference type="SAM" id="MobiDB-lite"/>
    </source>
</evidence>
<protein>
    <recommendedName>
        <fullName evidence="4">Ketoreductase domain-containing protein</fullName>
    </recommendedName>
</protein>
<proteinExistence type="predicted"/>
<dbReference type="InterPro" id="IPR013968">
    <property type="entry name" value="PKS_KR"/>
</dbReference>
<dbReference type="Proteomes" id="UP001501777">
    <property type="component" value="Unassembled WGS sequence"/>
</dbReference>
<sequence>MLTTSRESPPVGVPAATGDPAVQPTTRMVWRPAALPPLTPDTSRPAGMRVLLLADDDESAERVERELTARGALVRRRTPATVAPAPDDGPVDAIVDLTLGGGTPAHGTEDLTGVWREPLLRTVTALREQYEDWAAETSARRLFYLAVTHLGGGMGQHPDDDLAQPLGGIWAGLAKTLHREFPNCNARIVDTALSAAKDLPGVVVSELGRTGEIEVGHRDGRRLTLSPVAAPVGPPAVSLGPEDCVLVSGGGRGIGWELARTLAEQHGTRVVVTGREPFPSADEPWFGADAAELKAYEKELWSGSRRGRPLPEIRRDIARVRRLWELAGNITGARARGLRIEYVPCDFTDLDQVRALLAREGDALTGVVHNAGVDTAARLPKKTDDDILRTVATKIDGFAHLFGELADSSLKFFCNVGSLTGRLGGMVGQLEYAAANEALARLGRWADRRTAYPVMTLAWPTWDRIGLIANFSATRRYMAPLGVADGLAKWQAELLAGSAGEVTFVGPLGDAVDPGQATGYPVVPDLPGYAEVYPKIHHLGEVTSYEPHARLVSRVRFDRETTPVLTDFLVDGAEAVPVSLLLENALRGAEWVVPPDFPELRLDCLEDVVVPLDLLRLDGPVTVWERELRGVHDGRSWTVEARFRRPGGAGPEARARIVYAPGDTRSPAPPRSKLTRMTTWRSGPELLNWRSAVVPRARWTRTEEGRWAGEVRPCAPNDLWATAAVPRTALAMSALENVVRLCARQGAGISVAVDPLTVGRITVHGEENGNCLIEGDPALGTWKITSAASGARVMTITGFEGPVVGD</sequence>
<name>A0ABN3KYH3_STRLO</name>
<dbReference type="RefSeq" id="WP_344398531.1">
    <property type="nucleotide sequence ID" value="NZ_BAAASG010000002.1"/>
</dbReference>
<dbReference type="PANTHER" id="PTHR43775">
    <property type="entry name" value="FATTY ACID SYNTHASE"/>
    <property type="match status" value="1"/>
</dbReference>
<dbReference type="InterPro" id="IPR050091">
    <property type="entry name" value="PKS_NRPS_Biosynth_Enz"/>
</dbReference>
<dbReference type="EMBL" id="BAAASG010000002">
    <property type="protein sequence ID" value="GAA2474544.1"/>
    <property type="molecule type" value="Genomic_DNA"/>
</dbReference>
<dbReference type="InterPro" id="IPR036291">
    <property type="entry name" value="NAD(P)-bd_dom_sf"/>
</dbReference>
<feature type="region of interest" description="Disordered" evidence="3">
    <location>
        <begin position="1"/>
        <end position="24"/>
    </location>
</feature>
<feature type="domain" description="Ketoreductase" evidence="4">
    <location>
        <begin position="243"/>
        <end position="468"/>
    </location>
</feature>
<gene>
    <name evidence="5" type="ORF">GCM10010276_07280</name>
</gene>
<comment type="caution">
    <text evidence="5">The sequence shown here is derived from an EMBL/GenBank/DDBJ whole genome shotgun (WGS) entry which is preliminary data.</text>
</comment>
<evidence type="ECO:0000259" key="4">
    <source>
        <dbReference type="SMART" id="SM00822"/>
    </source>
</evidence>
<evidence type="ECO:0000313" key="6">
    <source>
        <dbReference type="Proteomes" id="UP001501777"/>
    </source>
</evidence>
<evidence type="ECO:0000256" key="2">
    <source>
        <dbReference type="ARBA" id="ARBA00022553"/>
    </source>
</evidence>
<keyword evidence="1" id="KW-0596">Phosphopantetheine</keyword>
<dbReference type="Gene3D" id="3.40.50.720">
    <property type="entry name" value="NAD(P)-binding Rossmann-like Domain"/>
    <property type="match status" value="1"/>
</dbReference>
<dbReference type="Pfam" id="PF08659">
    <property type="entry name" value="KR"/>
    <property type="match status" value="1"/>
</dbReference>
<dbReference type="SMART" id="SM00822">
    <property type="entry name" value="PKS_KR"/>
    <property type="match status" value="1"/>
</dbReference>
<organism evidence="5 6">
    <name type="scientific">Streptomyces longisporus</name>
    <dbReference type="NCBI Taxonomy" id="1948"/>
    <lineage>
        <taxon>Bacteria</taxon>
        <taxon>Bacillati</taxon>
        <taxon>Actinomycetota</taxon>
        <taxon>Actinomycetes</taxon>
        <taxon>Kitasatosporales</taxon>
        <taxon>Streptomycetaceae</taxon>
        <taxon>Streptomyces</taxon>
    </lineage>
</organism>
<evidence type="ECO:0000313" key="5">
    <source>
        <dbReference type="EMBL" id="GAA2474544.1"/>
    </source>
</evidence>
<dbReference type="InterPro" id="IPR057326">
    <property type="entry name" value="KR_dom"/>
</dbReference>
<keyword evidence="2" id="KW-0597">Phosphoprotein</keyword>
<keyword evidence="6" id="KW-1185">Reference proteome</keyword>
<evidence type="ECO:0000256" key="1">
    <source>
        <dbReference type="ARBA" id="ARBA00022450"/>
    </source>
</evidence>
<dbReference type="SUPFAM" id="SSF51735">
    <property type="entry name" value="NAD(P)-binding Rossmann-fold domains"/>
    <property type="match status" value="2"/>
</dbReference>
<reference evidence="5 6" key="1">
    <citation type="journal article" date="2019" name="Int. J. Syst. Evol. Microbiol.">
        <title>The Global Catalogue of Microorganisms (GCM) 10K type strain sequencing project: providing services to taxonomists for standard genome sequencing and annotation.</title>
        <authorList>
            <consortium name="The Broad Institute Genomics Platform"/>
            <consortium name="The Broad Institute Genome Sequencing Center for Infectious Disease"/>
            <person name="Wu L."/>
            <person name="Ma J."/>
        </authorList>
    </citation>
    <scope>NUCLEOTIDE SEQUENCE [LARGE SCALE GENOMIC DNA]</scope>
    <source>
        <strain evidence="5 6">JCM 4395</strain>
    </source>
</reference>
<accession>A0ABN3KYH3</accession>